<dbReference type="AlphaFoldDB" id="A0A4Y2IT65"/>
<gene>
    <name evidence="1" type="ORF">AVEN_32189_1</name>
</gene>
<proteinExistence type="predicted"/>
<feature type="non-terminal residue" evidence="1">
    <location>
        <position position="1"/>
    </location>
</feature>
<reference evidence="1 2" key="1">
    <citation type="journal article" date="2019" name="Sci. Rep.">
        <title>Orb-weaving spider Araneus ventricosus genome elucidates the spidroin gene catalogue.</title>
        <authorList>
            <person name="Kono N."/>
            <person name="Nakamura H."/>
            <person name="Ohtoshi R."/>
            <person name="Moran D.A.P."/>
            <person name="Shinohara A."/>
            <person name="Yoshida Y."/>
            <person name="Fujiwara M."/>
            <person name="Mori M."/>
            <person name="Tomita M."/>
            <person name="Arakawa K."/>
        </authorList>
    </citation>
    <scope>NUCLEOTIDE SEQUENCE [LARGE SCALE GENOMIC DNA]</scope>
</reference>
<organism evidence="1 2">
    <name type="scientific">Araneus ventricosus</name>
    <name type="common">Orbweaver spider</name>
    <name type="synonym">Epeira ventricosa</name>
    <dbReference type="NCBI Taxonomy" id="182803"/>
    <lineage>
        <taxon>Eukaryota</taxon>
        <taxon>Metazoa</taxon>
        <taxon>Ecdysozoa</taxon>
        <taxon>Arthropoda</taxon>
        <taxon>Chelicerata</taxon>
        <taxon>Arachnida</taxon>
        <taxon>Araneae</taxon>
        <taxon>Araneomorphae</taxon>
        <taxon>Entelegynae</taxon>
        <taxon>Araneoidea</taxon>
        <taxon>Araneidae</taxon>
        <taxon>Araneus</taxon>
    </lineage>
</organism>
<accession>A0A4Y2IT65</accession>
<dbReference type="OrthoDB" id="6425078at2759"/>
<sequence length="46" mass="5495">DLKNEESVLEWLIDDDNRELPDEIETVNLRMLNKLVEESPFLAVYF</sequence>
<feature type="non-terminal residue" evidence="1">
    <location>
        <position position="46"/>
    </location>
</feature>
<dbReference type="EMBL" id="BGPR01187271">
    <property type="protein sequence ID" value="GBM80890.1"/>
    <property type="molecule type" value="Genomic_DNA"/>
</dbReference>
<evidence type="ECO:0000313" key="2">
    <source>
        <dbReference type="Proteomes" id="UP000499080"/>
    </source>
</evidence>
<dbReference type="Proteomes" id="UP000499080">
    <property type="component" value="Unassembled WGS sequence"/>
</dbReference>
<evidence type="ECO:0000313" key="1">
    <source>
        <dbReference type="EMBL" id="GBM80890.1"/>
    </source>
</evidence>
<keyword evidence="2" id="KW-1185">Reference proteome</keyword>
<comment type="caution">
    <text evidence="1">The sequence shown here is derived from an EMBL/GenBank/DDBJ whole genome shotgun (WGS) entry which is preliminary data.</text>
</comment>
<name>A0A4Y2IT65_ARAVE</name>
<protein>
    <submittedName>
        <fullName evidence="1">Uncharacterized protein</fullName>
    </submittedName>
</protein>